<evidence type="ECO:0000256" key="2">
    <source>
        <dbReference type="ARBA" id="ARBA00004496"/>
    </source>
</evidence>
<dbReference type="GO" id="GO:0006396">
    <property type="term" value="P:RNA processing"/>
    <property type="evidence" value="ECO:0007669"/>
    <property type="project" value="InterPro"/>
</dbReference>
<feature type="domain" description="RRM" evidence="8">
    <location>
        <begin position="77"/>
        <end position="148"/>
    </location>
</feature>
<reference evidence="9" key="1">
    <citation type="submission" date="2022-07" db="EMBL/GenBank/DDBJ databases">
        <title>Phylogenomic reconstructions and comparative analyses of Kickxellomycotina fungi.</title>
        <authorList>
            <person name="Reynolds N.K."/>
            <person name="Stajich J.E."/>
            <person name="Barry K."/>
            <person name="Grigoriev I.V."/>
            <person name="Crous P."/>
            <person name="Smith M.E."/>
        </authorList>
    </citation>
    <scope>NUCLEOTIDE SEQUENCE</scope>
    <source>
        <strain evidence="9">RSA 567</strain>
    </source>
</reference>
<name>A0A9W8ED37_9FUNG</name>
<dbReference type="EMBL" id="JANBQB010000331">
    <property type="protein sequence ID" value="KAJ1977650.1"/>
    <property type="molecule type" value="Genomic_DNA"/>
</dbReference>
<accession>A0A9W8ED37</accession>
<evidence type="ECO:0000256" key="7">
    <source>
        <dbReference type="SAM" id="MobiDB-lite"/>
    </source>
</evidence>
<dbReference type="CDD" id="cd12324">
    <property type="entry name" value="RRM_RBM8"/>
    <property type="match status" value="1"/>
</dbReference>
<dbReference type="GO" id="GO:0005737">
    <property type="term" value="C:cytoplasm"/>
    <property type="evidence" value="ECO:0007669"/>
    <property type="project" value="UniProtKB-SubCell"/>
</dbReference>
<dbReference type="InterPro" id="IPR000504">
    <property type="entry name" value="RRM_dom"/>
</dbReference>
<dbReference type="InterPro" id="IPR035979">
    <property type="entry name" value="RBD_domain_sf"/>
</dbReference>
<keyword evidence="4 6" id="KW-0694">RNA-binding</keyword>
<gene>
    <name evidence="9" type="ORF">H4R34_003495</name>
</gene>
<dbReference type="InterPro" id="IPR012677">
    <property type="entry name" value="Nucleotide-bd_a/b_plait_sf"/>
</dbReference>
<dbReference type="PANTHER" id="PTHR45894">
    <property type="entry name" value="RNA-BINDING PROTEIN 8A"/>
    <property type="match status" value="1"/>
</dbReference>
<evidence type="ECO:0000256" key="1">
    <source>
        <dbReference type="ARBA" id="ARBA00004123"/>
    </source>
</evidence>
<dbReference type="SMART" id="SM00360">
    <property type="entry name" value="RRM"/>
    <property type="match status" value="1"/>
</dbReference>
<sequence length="171" mass="18864">MSDNVEFDINPAAGDDVPEPTAMAVDTITKPETESPAVTKKGRGFRPKEGTNSPARVDRVVEEDQAENRYQKSVEGWVIMVTGIHEEATEDDVVDRFADFGPVKDIHLNLDRRTGYVKGYALIEYETKAQAQTAVQEASGTELLGKPLHCECAFIKGDSASTTEVTHRPRR</sequence>
<dbReference type="InterPro" id="IPR008111">
    <property type="entry name" value="RNA-bd_8"/>
</dbReference>
<dbReference type="Gene3D" id="3.30.70.330">
    <property type="match status" value="1"/>
</dbReference>
<comment type="caution">
    <text evidence="9">The sequence shown here is derived from an EMBL/GenBank/DDBJ whole genome shotgun (WGS) entry which is preliminary data.</text>
</comment>
<evidence type="ECO:0000256" key="3">
    <source>
        <dbReference type="ARBA" id="ARBA00022490"/>
    </source>
</evidence>
<evidence type="ECO:0000256" key="5">
    <source>
        <dbReference type="ARBA" id="ARBA00023242"/>
    </source>
</evidence>
<dbReference type="Pfam" id="PF00076">
    <property type="entry name" value="RRM_1"/>
    <property type="match status" value="1"/>
</dbReference>
<dbReference type="AlphaFoldDB" id="A0A9W8ED37"/>
<dbReference type="GO" id="GO:0005634">
    <property type="term" value="C:nucleus"/>
    <property type="evidence" value="ECO:0007669"/>
    <property type="project" value="UniProtKB-SubCell"/>
</dbReference>
<proteinExistence type="predicted"/>
<evidence type="ECO:0000256" key="4">
    <source>
        <dbReference type="ARBA" id="ARBA00022884"/>
    </source>
</evidence>
<keyword evidence="10" id="KW-1185">Reference proteome</keyword>
<evidence type="ECO:0000313" key="10">
    <source>
        <dbReference type="Proteomes" id="UP001151582"/>
    </source>
</evidence>
<comment type="subcellular location">
    <subcellularLocation>
        <location evidence="2">Cytoplasm</location>
    </subcellularLocation>
    <subcellularLocation>
        <location evidence="1">Nucleus</location>
    </subcellularLocation>
</comment>
<keyword evidence="3" id="KW-0963">Cytoplasm</keyword>
<organism evidence="9 10">
    <name type="scientific">Dimargaris verticillata</name>
    <dbReference type="NCBI Taxonomy" id="2761393"/>
    <lineage>
        <taxon>Eukaryota</taxon>
        <taxon>Fungi</taxon>
        <taxon>Fungi incertae sedis</taxon>
        <taxon>Zoopagomycota</taxon>
        <taxon>Kickxellomycotina</taxon>
        <taxon>Dimargaritomycetes</taxon>
        <taxon>Dimargaritales</taxon>
        <taxon>Dimargaritaceae</taxon>
        <taxon>Dimargaris</taxon>
    </lineage>
</organism>
<feature type="region of interest" description="Disordered" evidence="7">
    <location>
        <begin position="1"/>
        <end position="55"/>
    </location>
</feature>
<protein>
    <recommendedName>
        <fullName evidence="8">RRM domain-containing protein</fullName>
    </recommendedName>
</protein>
<evidence type="ECO:0000313" key="9">
    <source>
        <dbReference type="EMBL" id="KAJ1977650.1"/>
    </source>
</evidence>
<dbReference type="OrthoDB" id="15688at2759"/>
<dbReference type="PRINTS" id="PR01738">
    <property type="entry name" value="RNABINDINGM8"/>
</dbReference>
<dbReference type="GO" id="GO:0003729">
    <property type="term" value="F:mRNA binding"/>
    <property type="evidence" value="ECO:0007669"/>
    <property type="project" value="InterPro"/>
</dbReference>
<dbReference type="Proteomes" id="UP001151582">
    <property type="component" value="Unassembled WGS sequence"/>
</dbReference>
<keyword evidence="5" id="KW-0539">Nucleus</keyword>
<dbReference type="PROSITE" id="PS50102">
    <property type="entry name" value="RRM"/>
    <property type="match status" value="1"/>
</dbReference>
<dbReference type="InterPro" id="IPR033744">
    <property type="entry name" value="RRM_RBM8"/>
</dbReference>
<dbReference type="SUPFAM" id="SSF54928">
    <property type="entry name" value="RNA-binding domain, RBD"/>
    <property type="match status" value="1"/>
</dbReference>
<evidence type="ECO:0000256" key="6">
    <source>
        <dbReference type="PROSITE-ProRule" id="PRU00176"/>
    </source>
</evidence>
<evidence type="ECO:0000259" key="8">
    <source>
        <dbReference type="PROSITE" id="PS50102"/>
    </source>
</evidence>